<feature type="binding site" evidence="10">
    <location>
        <position position="123"/>
    </location>
    <ligand>
        <name>L-aspartate</name>
        <dbReference type="ChEBI" id="CHEBI:29991"/>
    </ligand>
</feature>
<evidence type="ECO:0000256" key="10">
    <source>
        <dbReference type="HAMAP-Rule" id="MF_00005"/>
    </source>
</evidence>
<feature type="binding site" evidence="10">
    <location>
        <position position="123"/>
    </location>
    <ligand>
        <name>L-citrulline</name>
        <dbReference type="ChEBI" id="CHEBI:57743"/>
    </ligand>
</feature>
<dbReference type="PROSITE" id="PS00565">
    <property type="entry name" value="ARGININOSUCCIN_SYN_2"/>
    <property type="match status" value="1"/>
</dbReference>
<comment type="caution">
    <text evidence="10">Lacks conserved residue(s) required for the propagation of feature annotation.</text>
</comment>
<organism evidence="13">
    <name type="scientific">Streptomyces sp. NBC_00049</name>
    <dbReference type="NCBI Taxonomy" id="2903617"/>
    <lineage>
        <taxon>Bacteria</taxon>
        <taxon>Bacillati</taxon>
        <taxon>Actinomycetota</taxon>
        <taxon>Actinomycetes</taxon>
        <taxon>Kitasatosporales</taxon>
        <taxon>Streptomycetaceae</taxon>
        <taxon>Streptomyces</taxon>
    </lineage>
</organism>
<dbReference type="GO" id="GO:0005524">
    <property type="term" value="F:ATP binding"/>
    <property type="evidence" value="ECO:0007669"/>
    <property type="project" value="UniProtKB-UniRule"/>
</dbReference>
<comment type="subcellular location">
    <subcellularLocation>
        <location evidence="10">Cytoplasm</location>
    </subcellularLocation>
</comment>
<sequence length="397" mass="43086">MAERVVLAYSGGLDTSVAIGWIAEETGAEVIAVAVDVGQGGEDLDVIRKRALACGAVEAEVADARDEFADEYCLPAIKANALYMDRYPLVSALSRPAIVKHLVAAARKHGASIVAHGCTGKGNDQVRFEAGIAALGPDLTCIAPVRDYAMTRDKAIAFAEKADLPIATTKKSPYSIDQNVFGRAVETGFLEDIWNAPIEDIYEYTSDPALPREADEVVISFKAGVPVAIDGKPVTVLQAIQRLNERAGAQGIGRIDIVEDRLVGIKSREVYEAPGAIALITAHQELENVTVERELARYKRQVEQRWGELVYDGLWFSPLKRALDGFIHEANQHVTGDIRLTLHGGRAVVTGRRSDESLYDFNLATYDSGDTFDQSKAQGFIEIFGLSSKIAARRDLA</sequence>
<keyword evidence="6 10" id="KW-0436">Ligase</keyword>
<comment type="pathway">
    <text evidence="1 10">Amino-acid biosynthesis; L-arginine biosynthesis; L-arginine from L-ornithine and carbamoyl phosphate: step 2/3.</text>
</comment>
<dbReference type="InterPro" id="IPR018223">
    <property type="entry name" value="Arginosuc_synth_CS"/>
</dbReference>
<dbReference type="Gene3D" id="3.40.50.620">
    <property type="entry name" value="HUPs"/>
    <property type="match status" value="1"/>
</dbReference>
<feature type="binding site" evidence="10">
    <location>
        <position position="117"/>
    </location>
    <ligand>
        <name>ATP</name>
        <dbReference type="ChEBI" id="CHEBI:30616"/>
    </ligand>
</feature>
<dbReference type="GO" id="GO:0000050">
    <property type="term" value="P:urea cycle"/>
    <property type="evidence" value="ECO:0007669"/>
    <property type="project" value="TreeGrafter"/>
</dbReference>
<dbReference type="EC" id="6.3.4.5" evidence="3 10"/>
<dbReference type="NCBIfam" id="TIGR00032">
    <property type="entry name" value="argG"/>
    <property type="match status" value="1"/>
</dbReference>
<dbReference type="InterPro" id="IPR023434">
    <property type="entry name" value="Arginosuc_synth_type_1_subfam"/>
</dbReference>
<evidence type="ECO:0000256" key="5">
    <source>
        <dbReference type="ARBA" id="ARBA00022571"/>
    </source>
</evidence>
<keyword evidence="9 10" id="KW-0067">ATP-binding</keyword>
<dbReference type="Pfam" id="PF20979">
    <property type="entry name" value="Arginosuc_syn_C"/>
    <property type="match status" value="1"/>
</dbReference>
<dbReference type="Gene3D" id="3.90.1260.10">
    <property type="entry name" value="Argininosuccinate synthetase, chain A, domain 2"/>
    <property type="match status" value="1"/>
</dbReference>
<dbReference type="PANTHER" id="PTHR11587">
    <property type="entry name" value="ARGININOSUCCINATE SYNTHASE"/>
    <property type="match status" value="1"/>
</dbReference>
<dbReference type="HAMAP" id="MF_00005">
    <property type="entry name" value="Arg_succ_synth_type1"/>
    <property type="match status" value="1"/>
</dbReference>
<evidence type="ECO:0000256" key="7">
    <source>
        <dbReference type="ARBA" id="ARBA00022605"/>
    </source>
</evidence>
<evidence type="ECO:0000256" key="1">
    <source>
        <dbReference type="ARBA" id="ARBA00004967"/>
    </source>
</evidence>
<feature type="domain" description="Arginosuccinate synthase-like N-terminal" evidence="11">
    <location>
        <begin position="4"/>
        <end position="165"/>
    </location>
</feature>
<evidence type="ECO:0000313" key="13">
    <source>
        <dbReference type="EMBL" id="WTU72933.1"/>
    </source>
</evidence>
<evidence type="ECO:0000256" key="2">
    <source>
        <dbReference type="ARBA" id="ARBA00011881"/>
    </source>
</evidence>
<name>A0AAU2JL19_9ACTN</name>
<dbReference type="InterPro" id="IPR048268">
    <property type="entry name" value="Arginosuc_syn_C"/>
</dbReference>
<comment type="subunit">
    <text evidence="2 10">Homotetramer.</text>
</comment>
<dbReference type="AlphaFoldDB" id="A0AAU2JL19"/>
<comment type="similarity">
    <text evidence="10">Belongs to the argininosuccinate synthase family. Type 1 subfamily.</text>
</comment>
<feature type="binding site" evidence="10">
    <location>
        <position position="124"/>
    </location>
    <ligand>
        <name>L-aspartate</name>
        <dbReference type="ChEBI" id="CHEBI:29991"/>
    </ligand>
</feature>
<dbReference type="FunFam" id="3.90.1260.10:FF:000007">
    <property type="entry name" value="Argininosuccinate synthase"/>
    <property type="match status" value="1"/>
</dbReference>
<feature type="binding site" evidence="10">
    <location>
        <begin position="8"/>
        <end position="16"/>
    </location>
    <ligand>
        <name>ATP</name>
        <dbReference type="ChEBI" id="CHEBI:30616"/>
    </ligand>
</feature>
<feature type="binding site" evidence="10">
    <location>
        <position position="175"/>
    </location>
    <ligand>
        <name>L-citrulline</name>
        <dbReference type="ChEBI" id="CHEBI:57743"/>
    </ligand>
</feature>
<feature type="binding site" evidence="10">
    <location>
        <position position="119"/>
    </location>
    <ligand>
        <name>L-aspartate</name>
        <dbReference type="ChEBI" id="CHEBI:29991"/>
    </ligand>
</feature>
<evidence type="ECO:0000256" key="4">
    <source>
        <dbReference type="ARBA" id="ARBA00022490"/>
    </source>
</evidence>
<dbReference type="InterPro" id="IPR024074">
    <property type="entry name" value="AS_cat/multimer_dom_body"/>
</dbReference>
<keyword evidence="7 10" id="KW-0028">Amino-acid biosynthesis</keyword>
<evidence type="ECO:0000256" key="3">
    <source>
        <dbReference type="ARBA" id="ARBA00012286"/>
    </source>
</evidence>
<keyword evidence="5 10" id="KW-0055">Arginine biosynthesis</keyword>
<dbReference type="EMBL" id="CP108264">
    <property type="protein sequence ID" value="WTU72933.1"/>
    <property type="molecule type" value="Genomic_DNA"/>
</dbReference>
<feature type="binding site" evidence="10">
    <location>
        <position position="259"/>
    </location>
    <ligand>
        <name>L-citrulline</name>
        <dbReference type="ChEBI" id="CHEBI:57743"/>
    </ligand>
</feature>
<dbReference type="Gene3D" id="1.20.5.470">
    <property type="entry name" value="Single helix bin"/>
    <property type="match status" value="1"/>
</dbReference>
<accession>A0AAU2JL19</accession>
<feature type="domain" description="Arginosuccinate synthase C-terminal" evidence="12">
    <location>
        <begin position="174"/>
        <end position="390"/>
    </location>
</feature>
<dbReference type="GO" id="GO:0006526">
    <property type="term" value="P:L-arginine biosynthetic process"/>
    <property type="evidence" value="ECO:0007669"/>
    <property type="project" value="UniProtKB-UniRule"/>
</dbReference>
<dbReference type="FunFam" id="3.40.50.620:FF:000038">
    <property type="entry name" value="Argininosuccinate synthase"/>
    <property type="match status" value="1"/>
</dbReference>
<feature type="binding site" evidence="10">
    <location>
        <position position="127"/>
    </location>
    <ligand>
        <name>L-citrulline</name>
        <dbReference type="ChEBI" id="CHEBI:57743"/>
    </ligand>
</feature>
<dbReference type="GO" id="GO:0004055">
    <property type="term" value="F:argininosuccinate synthase activity"/>
    <property type="evidence" value="ECO:0007669"/>
    <property type="project" value="UniProtKB-UniRule"/>
</dbReference>
<dbReference type="PANTHER" id="PTHR11587:SF2">
    <property type="entry name" value="ARGININOSUCCINATE SYNTHASE"/>
    <property type="match status" value="1"/>
</dbReference>
<dbReference type="InterPro" id="IPR014729">
    <property type="entry name" value="Rossmann-like_a/b/a_fold"/>
</dbReference>
<dbReference type="InterPro" id="IPR048267">
    <property type="entry name" value="Arginosuc_syn_N"/>
</dbReference>
<dbReference type="Pfam" id="PF00764">
    <property type="entry name" value="Arginosuc_synth"/>
    <property type="match status" value="1"/>
</dbReference>
<dbReference type="InterPro" id="IPR001518">
    <property type="entry name" value="Arginosuc_synth"/>
</dbReference>
<keyword evidence="8 10" id="KW-0547">Nucleotide-binding</keyword>
<evidence type="ECO:0000259" key="11">
    <source>
        <dbReference type="Pfam" id="PF00764"/>
    </source>
</evidence>
<reference evidence="13" key="1">
    <citation type="submission" date="2022-10" db="EMBL/GenBank/DDBJ databases">
        <title>The complete genomes of actinobacterial strains from the NBC collection.</title>
        <authorList>
            <person name="Joergensen T.S."/>
            <person name="Alvarez Arevalo M."/>
            <person name="Sterndorff E.B."/>
            <person name="Faurdal D."/>
            <person name="Vuksanovic O."/>
            <person name="Mourched A.-S."/>
            <person name="Charusanti P."/>
            <person name="Shaw S."/>
            <person name="Blin K."/>
            <person name="Weber T."/>
        </authorList>
    </citation>
    <scope>NUCLEOTIDE SEQUENCE</scope>
    <source>
        <strain evidence="13">NBC_00049</strain>
    </source>
</reference>
<protein>
    <recommendedName>
        <fullName evidence="3 10">Argininosuccinate synthase</fullName>
        <ecNumber evidence="3 10">6.3.4.5</ecNumber>
    </recommendedName>
    <alternativeName>
        <fullName evidence="10">Citrulline--aspartate ligase</fullName>
    </alternativeName>
</protein>
<dbReference type="NCBIfam" id="NF001770">
    <property type="entry name" value="PRK00509.1"/>
    <property type="match status" value="1"/>
</dbReference>
<evidence type="ECO:0000256" key="6">
    <source>
        <dbReference type="ARBA" id="ARBA00022598"/>
    </source>
</evidence>
<gene>
    <name evidence="10" type="primary">argG</name>
    <name evidence="13" type="ORF">OG327_06010</name>
</gene>
<evidence type="ECO:0000256" key="9">
    <source>
        <dbReference type="ARBA" id="ARBA00022840"/>
    </source>
</evidence>
<dbReference type="SUPFAM" id="SSF69864">
    <property type="entry name" value="Argininosuccinate synthetase, C-terminal domain"/>
    <property type="match status" value="1"/>
</dbReference>
<proteinExistence type="inferred from homology"/>
<feature type="binding site" evidence="10">
    <location>
        <position position="271"/>
    </location>
    <ligand>
        <name>L-citrulline</name>
        <dbReference type="ChEBI" id="CHEBI:57743"/>
    </ligand>
</feature>
<dbReference type="GO" id="GO:0000053">
    <property type="term" value="P:argininosuccinate metabolic process"/>
    <property type="evidence" value="ECO:0007669"/>
    <property type="project" value="TreeGrafter"/>
</dbReference>
<evidence type="ECO:0000256" key="8">
    <source>
        <dbReference type="ARBA" id="ARBA00022741"/>
    </source>
</evidence>
<keyword evidence="4 10" id="KW-0963">Cytoplasm</keyword>
<evidence type="ECO:0000259" key="12">
    <source>
        <dbReference type="Pfam" id="PF20979"/>
    </source>
</evidence>
<dbReference type="CDD" id="cd01999">
    <property type="entry name" value="ASS"/>
    <property type="match status" value="1"/>
</dbReference>
<dbReference type="PROSITE" id="PS00564">
    <property type="entry name" value="ARGININOSUCCIN_SYN_1"/>
    <property type="match status" value="1"/>
</dbReference>
<dbReference type="GO" id="GO:0005737">
    <property type="term" value="C:cytoplasm"/>
    <property type="evidence" value="ECO:0007669"/>
    <property type="project" value="UniProtKB-SubCell"/>
</dbReference>
<feature type="binding site" evidence="10">
    <location>
        <position position="87"/>
    </location>
    <ligand>
        <name>L-citrulline</name>
        <dbReference type="ChEBI" id="CHEBI:57743"/>
    </ligand>
</feature>
<dbReference type="SUPFAM" id="SSF52402">
    <property type="entry name" value="Adenine nucleotide alpha hydrolases-like"/>
    <property type="match status" value="1"/>
</dbReference>
<comment type="catalytic activity">
    <reaction evidence="10">
        <text>L-citrulline + L-aspartate + ATP = 2-(N(omega)-L-arginino)succinate + AMP + diphosphate + H(+)</text>
        <dbReference type="Rhea" id="RHEA:10932"/>
        <dbReference type="ChEBI" id="CHEBI:15378"/>
        <dbReference type="ChEBI" id="CHEBI:29991"/>
        <dbReference type="ChEBI" id="CHEBI:30616"/>
        <dbReference type="ChEBI" id="CHEBI:33019"/>
        <dbReference type="ChEBI" id="CHEBI:57472"/>
        <dbReference type="ChEBI" id="CHEBI:57743"/>
        <dbReference type="ChEBI" id="CHEBI:456215"/>
        <dbReference type="EC" id="6.3.4.5"/>
    </reaction>
</comment>